<dbReference type="Gene3D" id="3.30.420.10">
    <property type="entry name" value="Ribonuclease H-like superfamily/Ribonuclease H"/>
    <property type="match status" value="1"/>
</dbReference>
<name>A0A2T7BB67_9BACT</name>
<dbReference type="PANTHER" id="PTHR47515:SF2">
    <property type="entry name" value="INTEGRASE CORE DOMAIN PROTEIN"/>
    <property type="match status" value="1"/>
</dbReference>
<dbReference type="AlphaFoldDB" id="A0A2T7BB67"/>
<feature type="non-terminal residue" evidence="2">
    <location>
        <position position="239"/>
    </location>
</feature>
<evidence type="ECO:0000313" key="3">
    <source>
        <dbReference type="Proteomes" id="UP000244450"/>
    </source>
</evidence>
<dbReference type="GO" id="GO:0015074">
    <property type="term" value="P:DNA integration"/>
    <property type="evidence" value="ECO:0007669"/>
    <property type="project" value="InterPro"/>
</dbReference>
<dbReference type="InterPro" id="IPR025948">
    <property type="entry name" value="HTH-like_dom"/>
</dbReference>
<feature type="domain" description="Integrase catalytic" evidence="1">
    <location>
        <begin position="96"/>
        <end position="239"/>
    </location>
</feature>
<reference evidence="2 3" key="1">
    <citation type="submission" date="2018-04" db="EMBL/GenBank/DDBJ databases">
        <title>Chitinophaga fuyangensis sp. nov., isolated from soil in a chemical factory.</title>
        <authorList>
            <person name="Chen K."/>
        </authorList>
    </citation>
    <scope>NUCLEOTIDE SEQUENCE [LARGE SCALE GENOMIC DNA]</scope>
    <source>
        <strain evidence="2 3">LY-1</strain>
    </source>
</reference>
<dbReference type="InterPro" id="IPR012337">
    <property type="entry name" value="RNaseH-like_sf"/>
</dbReference>
<dbReference type="NCBIfam" id="NF033516">
    <property type="entry name" value="transpos_IS3"/>
    <property type="match status" value="1"/>
</dbReference>
<dbReference type="Proteomes" id="UP000244450">
    <property type="component" value="Unassembled WGS sequence"/>
</dbReference>
<proteinExistence type="predicted"/>
<protein>
    <submittedName>
        <fullName evidence="2">IS3 family transposase</fullName>
    </submittedName>
</protein>
<accession>A0A2T7BB67</accession>
<dbReference type="PANTHER" id="PTHR47515">
    <property type="entry name" value="LOW CALCIUM RESPONSE LOCUS PROTEIN T"/>
    <property type="match status" value="1"/>
</dbReference>
<evidence type="ECO:0000259" key="1">
    <source>
        <dbReference type="PROSITE" id="PS50994"/>
    </source>
</evidence>
<keyword evidence="3" id="KW-1185">Reference proteome</keyword>
<comment type="caution">
    <text evidence="2">The sequence shown here is derived from an EMBL/GenBank/DDBJ whole genome shotgun (WGS) entry which is preliminary data.</text>
</comment>
<dbReference type="PROSITE" id="PS50994">
    <property type="entry name" value="INTEGRASE"/>
    <property type="match status" value="1"/>
</dbReference>
<dbReference type="GO" id="GO:0003676">
    <property type="term" value="F:nucleic acid binding"/>
    <property type="evidence" value="ECO:0007669"/>
    <property type="project" value="InterPro"/>
</dbReference>
<gene>
    <name evidence="2" type="ORF">DCC81_25285</name>
</gene>
<dbReference type="InterPro" id="IPR048020">
    <property type="entry name" value="Transpos_IS3"/>
</dbReference>
<sequence length="239" mass="28886">MHGISVRQAIKIFSIQPSVYYYKPKSNDDAVVREQLADVAQLHNRWGFWMMHHYLRRQNYHWNHKKVYRIYTEMKLNLRRKHKKRLPARVLEPLVWPIRPNITWSMDFMHDTLSNGVSFRSLNVIDDFNREVMTITMDTSLTSKRVIRELDQLIAWRGAPQKISVDNGPEFIADAMDEWAKKRRIEMKFIQPGKPYQNGYMERFNRSFRTEVLDAYCFTRLKDAQTMAYAWMWVYNNER</sequence>
<dbReference type="EMBL" id="QCYK01000008">
    <property type="protein sequence ID" value="PUZ20878.1"/>
    <property type="molecule type" value="Genomic_DNA"/>
</dbReference>
<evidence type="ECO:0000313" key="2">
    <source>
        <dbReference type="EMBL" id="PUZ20878.1"/>
    </source>
</evidence>
<organism evidence="2 3">
    <name type="scientific">Chitinophaga parva</name>
    <dbReference type="NCBI Taxonomy" id="2169414"/>
    <lineage>
        <taxon>Bacteria</taxon>
        <taxon>Pseudomonadati</taxon>
        <taxon>Bacteroidota</taxon>
        <taxon>Chitinophagia</taxon>
        <taxon>Chitinophagales</taxon>
        <taxon>Chitinophagaceae</taxon>
        <taxon>Chitinophaga</taxon>
    </lineage>
</organism>
<dbReference type="SUPFAM" id="SSF53098">
    <property type="entry name" value="Ribonuclease H-like"/>
    <property type="match status" value="1"/>
</dbReference>
<dbReference type="InterPro" id="IPR036397">
    <property type="entry name" value="RNaseH_sf"/>
</dbReference>
<dbReference type="Pfam" id="PF00665">
    <property type="entry name" value="rve"/>
    <property type="match status" value="1"/>
</dbReference>
<dbReference type="InterPro" id="IPR001584">
    <property type="entry name" value="Integrase_cat-core"/>
</dbReference>
<dbReference type="Pfam" id="PF13276">
    <property type="entry name" value="HTH_21"/>
    <property type="match status" value="1"/>
</dbReference>